<evidence type="ECO:0000313" key="3">
    <source>
        <dbReference type="Proteomes" id="UP001432312"/>
    </source>
</evidence>
<dbReference type="Gene3D" id="3.20.20.190">
    <property type="entry name" value="Phosphatidylinositol (PI) phosphodiesterase"/>
    <property type="match status" value="1"/>
</dbReference>
<dbReference type="SUPFAM" id="SSF51695">
    <property type="entry name" value="PLC-like phosphodiesterases"/>
    <property type="match status" value="1"/>
</dbReference>
<sequence length="230" mass="24240">MTFLTIGHRGVMGVEPENTLRSFVRAERSGMDAIALDLRLSKDGALVAVHDPEVDRTTDGSGAVADLTLAELRGLDAGQGERVPVFEEVLDAVRSPLHAFVGDRAAVGVLAELILRRDLVPRVEIASAHEAVLTEAARRVPGVRTTLFVRSPDGDTEAVVGRAVAAGAAAIALDVRRIALETVEAAHTAGLRVTGLAVNTLDQLRLARALGLDGVATDFPEIRSTGRFTA</sequence>
<gene>
    <name evidence="2" type="ORF">OHA91_33020</name>
</gene>
<dbReference type="PANTHER" id="PTHR46211:SF1">
    <property type="entry name" value="GLYCEROPHOSPHODIESTER PHOSPHODIESTERASE, CYTOPLASMIC"/>
    <property type="match status" value="1"/>
</dbReference>
<accession>A0ABZ1QKH4</accession>
<dbReference type="PANTHER" id="PTHR46211">
    <property type="entry name" value="GLYCEROPHOSPHORYL DIESTER PHOSPHODIESTERASE"/>
    <property type="match status" value="1"/>
</dbReference>
<feature type="domain" description="GP-PDE" evidence="1">
    <location>
        <begin position="3"/>
        <end position="227"/>
    </location>
</feature>
<name>A0ABZ1QKH4_9ACTN</name>
<dbReference type="PROSITE" id="PS51704">
    <property type="entry name" value="GP_PDE"/>
    <property type="match status" value="1"/>
</dbReference>
<organism evidence="2 3">
    <name type="scientific">Streptomyces erythrochromogenes</name>
    <dbReference type="NCBI Taxonomy" id="285574"/>
    <lineage>
        <taxon>Bacteria</taxon>
        <taxon>Bacillati</taxon>
        <taxon>Actinomycetota</taxon>
        <taxon>Actinomycetes</taxon>
        <taxon>Kitasatosporales</taxon>
        <taxon>Streptomycetaceae</taxon>
        <taxon>Streptomyces</taxon>
    </lineage>
</organism>
<dbReference type="Pfam" id="PF03009">
    <property type="entry name" value="GDPD"/>
    <property type="match status" value="1"/>
</dbReference>
<proteinExistence type="predicted"/>
<keyword evidence="3" id="KW-1185">Reference proteome</keyword>
<dbReference type="Proteomes" id="UP001432312">
    <property type="component" value="Chromosome"/>
</dbReference>
<reference evidence="2" key="1">
    <citation type="submission" date="2022-10" db="EMBL/GenBank/DDBJ databases">
        <title>The complete genomes of actinobacterial strains from the NBC collection.</title>
        <authorList>
            <person name="Joergensen T.S."/>
            <person name="Alvarez Arevalo M."/>
            <person name="Sterndorff E.B."/>
            <person name="Faurdal D."/>
            <person name="Vuksanovic O."/>
            <person name="Mourched A.-S."/>
            <person name="Charusanti P."/>
            <person name="Shaw S."/>
            <person name="Blin K."/>
            <person name="Weber T."/>
        </authorList>
    </citation>
    <scope>NUCLEOTIDE SEQUENCE</scope>
    <source>
        <strain evidence="2">NBC_00303</strain>
    </source>
</reference>
<protein>
    <submittedName>
        <fullName evidence="2">Glycerophosphodiester phosphodiesterase family protein</fullName>
    </submittedName>
</protein>
<dbReference type="InterPro" id="IPR017946">
    <property type="entry name" value="PLC-like_Pdiesterase_TIM-brl"/>
</dbReference>
<dbReference type="EMBL" id="CP108036">
    <property type="protein sequence ID" value="WUN82920.1"/>
    <property type="molecule type" value="Genomic_DNA"/>
</dbReference>
<dbReference type="RefSeq" id="WP_328740564.1">
    <property type="nucleotide sequence ID" value="NZ_CP108036.1"/>
</dbReference>
<evidence type="ECO:0000259" key="1">
    <source>
        <dbReference type="PROSITE" id="PS51704"/>
    </source>
</evidence>
<dbReference type="InterPro" id="IPR030395">
    <property type="entry name" value="GP_PDE_dom"/>
</dbReference>
<dbReference type="GeneID" id="95500972"/>
<evidence type="ECO:0000313" key="2">
    <source>
        <dbReference type="EMBL" id="WUN82920.1"/>
    </source>
</evidence>